<dbReference type="Gene3D" id="3.40.50.300">
    <property type="entry name" value="P-loop containing nucleotide triphosphate hydrolases"/>
    <property type="match status" value="1"/>
</dbReference>
<dbReference type="PANTHER" id="PTHR10695">
    <property type="entry name" value="DEPHOSPHO-COA KINASE-RELATED"/>
    <property type="match status" value="1"/>
</dbReference>
<reference evidence="3" key="1">
    <citation type="journal article" date="2014" name="Front. Microbiol.">
        <title>High frequency of phylogenetically diverse reductive dehalogenase-homologous genes in deep subseafloor sedimentary metagenomes.</title>
        <authorList>
            <person name="Kawai M."/>
            <person name="Futagami T."/>
            <person name="Toyoda A."/>
            <person name="Takaki Y."/>
            <person name="Nishi S."/>
            <person name="Hori S."/>
            <person name="Arai W."/>
            <person name="Tsubouchi T."/>
            <person name="Morono Y."/>
            <person name="Uchiyama I."/>
            <person name="Ito T."/>
            <person name="Fujiyama A."/>
            <person name="Inagaki F."/>
            <person name="Takami H."/>
        </authorList>
    </citation>
    <scope>NUCLEOTIDE SEQUENCE</scope>
    <source>
        <strain evidence="3">Expedition CK06-06</strain>
    </source>
</reference>
<sequence>MLIIGLTGSLGMGKSTAAEHLRSRGLPVFDADAAVHALYEGAAVPLIEKEFPGTMSQGKVDRGKLGMAVMTNPERLTVLEAIVHPLVREAERRFLQEEAARGVRMAVLEIPLLFETGTDAKVDTIIVVSAPPELQRQRLMKRPGMTSEKLASLLARQMPDAEKRVRADFVVDTSGEIAASRAALDTIIANLEHRDGRAFVEFWA</sequence>
<protein>
    <recommendedName>
        <fullName evidence="4">Dephospho-CoA kinase</fullName>
    </recommendedName>
</protein>
<gene>
    <name evidence="3" type="ORF">S01H1_26207</name>
</gene>
<dbReference type="GO" id="GO:0015937">
    <property type="term" value="P:coenzyme A biosynthetic process"/>
    <property type="evidence" value="ECO:0007669"/>
    <property type="project" value="InterPro"/>
</dbReference>
<dbReference type="NCBIfam" id="TIGR00152">
    <property type="entry name" value="dephospho-CoA kinase"/>
    <property type="match status" value="1"/>
</dbReference>
<dbReference type="CDD" id="cd02022">
    <property type="entry name" value="DPCK"/>
    <property type="match status" value="1"/>
</dbReference>
<dbReference type="HAMAP" id="MF_00376">
    <property type="entry name" value="Dephospho_CoA_kinase"/>
    <property type="match status" value="1"/>
</dbReference>
<dbReference type="SUPFAM" id="SSF52540">
    <property type="entry name" value="P-loop containing nucleoside triphosphate hydrolases"/>
    <property type="match status" value="1"/>
</dbReference>
<name>X0U7P5_9ZZZZ</name>
<dbReference type="Pfam" id="PF01121">
    <property type="entry name" value="CoaE"/>
    <property type="match status" value="1"/>
</dbReference>
<comment type="caution">
    <text evidence="3">The sequence shown here is derived from an EMBL/GenBank/DDBJ whole genome shotgun (WGS) entry which is preliminary data.</text>
</comment>
<dbReference type="PROSITE" id="PS51219">
    <property type="entry name" value="DPCK"/>
    <property type="match status" value="1"/>
</dbReference>
<dbReference type="EMBL" id="BARS01015876">
    <property type="protein sequence ID" value="GAF95361.1"/>
    <property type="molecule type" value="Genomic_DNA"/>
</dbReference>
<dbReference type="GO" id="GO:0005524">
    <property type="term" value="F:ATP binding"/>
    <property type="evidence" value="ECO:0007669"/>
    <property type="project" value="UniProtKB-KW"/>
</dbReference>
<keyword evidence="1" id="KW-0547">Nucleotide-binding</keyword>
<dbReference type="InterPro" id="IPR027417">
    <property type="entry name" value="P-loop_NTPase"/>
</dbReference>
<keyword evidence="2" id="KW-0067">ATP-binding</keyword>
<evidence type="ECO:0000256" key="2">
    <source>
        <dbReference type="ARBA" id="ARBA00022840"/>
    </source>
</evidence>
<dbReference type="PANTHER" id="PTHR10695:SF46">
    <property type="entry name" value="BIFUNCTIONAL COENZYME A SYNTHASE-RELATED"/>
    <property type="match status" value="1"/>
</dbReference>
<evidence type="ECO:0000256" key="1">
    <source>
        <dbReference type="ARBA" id="ARBA00022741"/>
    </source>
</evidence>
<dbReference type="GO" id="GO:0004140">
    <property type="term" value="F:dephospho-CoA kinase activity"/>
    <property type="evidence" value="ECO:0007669"/>
    <property type="project" value="InterPro"/>
</dbReference>
<proteinExistence type="inferred from homology"/>
<dbReference type="InterPro" id="IPR001977">
    <property type="entry name" value="Depp_CoAkinase"/>
</dbReference>
<evidence type="ECO:0000313" key="3">
    <source>
        <dbReference type="EMBL" id="GAF95361.1"/>
    </source>
</evidence>
<dbReference type="AlphaFoldDB" id="X0U7P5"/>
<organism evidence="3">
    <name type="scientific">marine sediment metagenome</name>
    <dbReference type="NCBI Taxonomy" id="412755"/>
    <lineage>
        <taxon>unclassified sequences</taxon>
        <taxon>metagenomes</taxon>
        <taxon>ecological metagenomes</taxon>
    </lineage>
</organism>
<accession>X0U7P5</accession>
<evidence type="ECO:0008006" key="4">
    <source>
        <dbReference type="Google" id="ProtNLM"/>
    </source>
</evidence>